<evidence type="ECO:0000256" key="7">
    <source>
        <dbReference type="RuleBase" id="RU361218"/>
    </source>
</evidence>
<dbReference type="PANTHER" id="PTHR19282:SF431">
    <property type="entry name" value="TETRASPANIN 26A, ISOFORM B-RELATED"/>
    <property type="match status" value="1"/>
</dbReference>
<sequence length="279" mass="31120">MAILFYIFKFFGWLINLLVVILGGIILSAGIYATIETSAFSSQISLSSIITQPAIMFIVLGSLLVIIGIMGVVGTLREVRFILWIYAAIVGIILTLEIALVAYLVYSFTQNKEQLQAQAETAFTPLIENYRDDNDLRALIDLLQNGLSCCGINSFHDWENNRYFNCSAPGVEKCGVPNSCCKDELQLNSQCGYDVRSLSSNRLDNIKLISCLQAFDLFLTSNQITLGVIGAVLLLIQVSAIVLSLMLSFEIPNKREDDVIKKLRANRPKHRKSHPHVRR</sequence>
<evidence type="ECO:0000256" key="2">
    <source>
        <dbReference type="ARBA" id="ARBA00006840"/>
    </source>
</evidence>
<feature type="transmembrane region" description="Helical" evidence="7">
    <location>
        <begin position="83"/>
        <end position="106"/>
    </location>
</feature>
<feature type="transmembrane region" description="Helical" evidence="7">
    <location>
        <begin position="224"/>
        <end position="247"/>
    </location>
</feature>
<comment type="similarity">
    <text evidence="2 7">Belongs to the tetraspanin (TM4SF) family.</text>
</comment>
<keyword evidence="6" id="KW-1015">Disulfide bond</keyword>
<keyword evidence="5 7" id="KW-0472">Membrane</keyword>
<dbReference type="InterPro" id="IPR018499">
    <property type="entry name" value="Tetraspanin/Peripherin"/>
</dbReference>
<evidence type="ECO:0000256" key="5">
    <source>
        <dbReference type="ARBA" id="ARBA00023136"/>
    </source>
</evidence>
<organism evidence="8 9">
    <name type="scientific">Oopsacas minuta</name>
    <dbReference type="NCBI Taxonomy" id="111878"/>
    <lineage>
        <taxon>Eukaryota</taxon>
        <taxon>Metazoa</taxon>
        <taxon>Porifera</taxon>
        <taxon>Hexactinellida</taxon>
        <taxon>Hexasterophora</taxon>
        <taxon>Lyssacinosida</taxon>
        <taxon>Leucopsacidae</taxon>
        <taxon>Oopsacas</taxon>
    </lineage>
</organism>
<dbReference type="GO" id="GO:0005886">
    <property type="term" value="C:plasma membrane"/>
    <property type="evidence" value="ECO:0007669"/>
    <property type="project" value="TreeGrafter"/>
</dbReference>
<gene>
    <name evidence="8" type="ORF">LOD99_4427</name>
</gene>
<dbReference type="AlphaFoldDB" id="A0AAV7JV05"/>
<feature type="transmembrane region" description="Helical" evidence="7">
    <location>
        <begin position="55"/>
        <end position="76"/>
    </location>
</feature>
<dbReference type="Gene3D" id="1.10.1450.10">
    <property type="entry name" value="Tetraspanin"/>
    <property type="match status" value="1"/>
</dbReference>
<dbReference type="EMBL" id="JAKMXF010000298">
    <property type="protein sequence ID" value="KAI6652642.1"/>
    <property type="molecule type" value="Genomic_DNA"/>
</dbReference>
<evidence type="ECO:0000313" key="9">
    <source>
        <dbReference type="Proteomes" id="UP001165289"/>
    </source>
</evidence>
<comment type="caution">
    <text evidence="8">The sequence shown here is derived from an EMBL/GenBank/DDBJ whole genome shotgun (WGS) entry which is preliminary data.</text>
</comment>
<evidence type="ECO:0000256" key="1">
    <source>
        <dbReference type="ARBA" id="ARBA00004141"/>
    </source>
</evidence>
<keyword evidence="9" id="KW-1185">Reference proteome</keyword>
<proteinExistence type="inferred from homology"/>
<dbReference type="InterPro" id="IPR000301">
    <property type="entry name" value="Tetraspanin_animals"/>
</dbReference>
<evidence type="ECO:0000256" key="3">
    <source>
        <dbReference type="ARBA" id="ARBA00022692"/>
    </source>
</evidence>
<dbReference type="InterPro" id="IPR008952">
    <property type="entry name" value="Tetraspanin_EC2_sf"/>
</dbReference>
<dbReference type="SUPFAM" id="SSF48652">
    <property type="entry name" value="Tetraspanin"/>
    <property type="match status" value="1"/>
</dbReference>
<dbReference type="PIRSF" id="PIRSF002419">
    <property type="entry name" value="Tetraspanin"/>
    <property type="match status" value="1"/>
</dbReference>
<dbReference type="PRINTS" id="PR00259">
    <property type="entry name" value="TMFOUR"/>
</dbReference>
<comment type="subcellular location">
    <subcellularLocation>
        <location evidence="1 7">Membrane</location>
        <topology evidence="1 7">Multi-pass membrane protein</topology>
    </subcellularLocation>
</comment>
<feature type="disulfide bond" evidence="6">
    <location>
        <begin position="149"/>
        <end position="181"/>
    </location>
</feature>
<name>A0AAV7JV05_9METZ</name>
<keyword evidence="3 7" id="KW-0812">Transmembrane</keyword>
<protein>
    <recommendedName>
        <fullName evidence="7">Tetraspanin</fullName>
    </recommendedName>
</protein>
<evidence type="ECO:0000256" key="4">
    <source>
        <dbReference type="ARBA" id="ARBA00022989"/>
    </source>
</evidence>
<keyword evidence="4 7" id="KW-1133">Transmembrane helix</keyword>
<feature type="transmembrane region" description="Helical" evidence="7">
    <location>
        <begin position="12"/>
        <end position="35"/>
    </location>
</feature>
<dbReference type="PANTHER" id="PTHR19282">
    <property type="entry name" value="TETRASPANIN"/>
    <property type="match status" value="1"/>
</dbReference>
<dbReference type="Pfam" id="PF00335">
    <property type="entry name" value="Tetraspanin"/>
    <property type="match status" value="1"/>
</dbReference>
<evidence type="ECO:0000313" key="8">
    <source>
        <dbReference type="EMBL" id="KAI6652642.1"/>
    </source>
</evidence>
<dbReference type="Proteomes" id="UP001165289">
    <property type="component" value="Unassembled WGS sequence"/>
</dbReference>
<reference evidence="8 9" key="1">
    <citation type="journal article" date="2023" name="BMC Biol.">
        <title>The compact genome of the sponge Oopsacas minuta (Hexactinellida) is lacking key metazoan core genes.</title>
        <authorList>
            <person name="Santini S."/>
            <person name="Schenkelaars Q."/>
            <person name="Jourda C."/>
            <person name="Duchesne M."/>
            <person name="Belahbib H."/>
            <person name="Rocher C."/>
            <person name="Selva M."/>
            <person name="Riesgo A."/>
            <person name="Vervoort M."/>
            <person name="Leys S.P."/>
            <person name="Kodjabachian L."/>
            <person name="Le Bivic A."/>
            <person name="Borchiellini C."/>
            <person name="Claverie J.M."/>
            <person name="Renard E."/>
        </authorList>
    </citation>
    <scope>NUCLEOTIDE SEQUENCE [LARGE SCALE GENOMIC DNA]</scope>
    <source>
        <strain evidence="8">SPO-2</strain>
    </source>
</reference>
<evidence type="ECO:0000256" key="6">
    <source>
        <dbReference type="PIRSR" id="PIRSR002419-1"/>
    </source>
</evidence>
<accession>A0AAV7JV05</accession>